<evidence type="ECO:0000256" key="10">
    <source>
        <dbReference type="SAM" id="MobiDB-lite"/>
    </source>
</evidence>
<feature type="region of interest" description="Disordered" evidence="10">
    <location>
        <begin position="1285"/>
        <end position="1305"/>
    </location>
</feature>
<feature type="region of interest" description="Disordered" evidence="10">
    <location>
        <begin position="698"/>
        <end position="746"/>
    </location>
</feature>
<gene>
    <name evidence="11" type="ORF">ACEWY4_020526</name>
</gene>
<name>A0ABD1JG03_9TELE</name>
<feature type="compositionally biased region" description="Polar residues" evidence="10">
    <location>
        <begin position="127"/>
        <end position="137"/>
    </location>
</feature>
<evidence type="ECO:0000256" key="1">
    <source>
        <dbReference type="ARBA" id="ARBA00004114"/>
    </source>
</evidence>
<evidence type="ECO:0000256" key="2">
    <source>
        <dbReference type="ARBA" id="ARBA00009485"/>
    </source>
</evidence>
<sequence length="1384" mass="152539">MPVPKPRTRTPQRPRQPGPTLSAPPESSQAGTDPPEDPVPPSSGSRCSLPPPSPVALQYDSQNASPAAALQLLGNSSQVTSAGSSPVPSEDSSTSSWRCMGRRTSHSSDRLPPASITSSPRHDASHNDSGLGTPLTNSSHAAPGKSSSSESGNGALLGSGRTFRKSLRKAQPIQEEEEEDRPRRRALEGEEEWGGADRSALCFLSRDSLEPDDSVVASGPADVVSRGGLDTLEEEEERSRFFARLEGGANSTIDYSRLNRELESTGSTLTTLPRRTAPPEGVNEAGSKPPEPQKVSPGGSGDYSEDFDEDEASDGEKSPELTSDRPGMLAKVSLHDSLNSGDEAAAPAEDSGSSREEEKEEEKQEREEEEEGHAAEAPAGQSYGQSGASEVEALQEAYRQLSCLEESEVREQRSSVAIGGVTGHTLSPSVPLTSTLKPVSTTESDLPTAEELMRPIGPDSSFTRGFSLHPVSEVEQKVEEMDVQERSCAGGALVEEEKEKEEEEEKEEEKEEEERPVSAAVHSRSITEEVRRLMQEQGEEQKTPMQAPAHRSKARKRQPAWRPTIFAPTSSSLRKAQTPPPVKPALAETRPSHSAAKLSGVGWSGPAVKSPSPLVRRRQPNQEHPTSRIPTLAQEHPTSRIPTLAQEHPTSRIPTLAQTLTIRADSEPSLHVSSDLVASVQSFAAFLQQQMEASISSCNPGGSLNMEATHTKGPAQAPEKVVGGEDGAGAGERGVPPSVAPPTGRSELERLRLQLEQREREAQQREEEYSHQIRALKQENYLLHSQLRQAEEESQRGVRSPGQRGHPVSEEKLHQLEKNVREQENLLQGYQQENEKLYVQVKALKAQNKRSEEAMFTENQRLLHELAITRDKLSRNSMQRTVGIVGTCEQDYSVAELLTQVKGLERTEARLLEEARILRQEKQALQVDLEIVKKERDLAKTQTLHTSGDLGFELNVQEKRHEEEVFSLKRRLQWYAENQELLDRDAGQLRAADAEIKSLNEQVESLKAQVDSKACQQARRAKERAADAKRILDLERQVREMEEILRRRHPNSLPALMYAAAGAVEEEVEEEEVGGGGVAERAQMPGRSGRSPSAPPHSTILLQRRVKRLEAELEGRDEDAKRSLRALEQQFHTVKFKYEERIIELQRQLSETCQSPWKTGRQQEGGEEEEEGGAACARSPQKEAQGQKEAQQGEKETQQGQETQQERESALQAEVADLREQLCRLQQGAPQRSPGASTQRHLRQAEEAQQQRVERLTAELAAKSRSLQELGRTVERLQRERRTMLSGHWAGVKGHEARGKSAEGTTTITGAAATKGTMTSLESFPATQDEKAYQPAEFAGSHISEVLAESKGLQERLEVLEKETQREREELQQAATHTQAELQR</sequence>
<feature type="compositionally biased region" description="Basic and acidic residues" evidence="10">
    <location>
        <begin position="352"/>
        <end position="366"/>
    </location>
</feature>
<evidence type="ECO:0000313" key="12">
    <source>
        <dbReference type="Proteomes" id="UP001591681"/>
    </source>
</evidence>
<dbReference type="InterPro" id="IPR038774">
    <property type="entry name" value="CEP162-like"/>
</dbReference>
<keyword evidence="12" id="KW-1185">Reference proteome</keyword>
<proteinExistence type="inferred from homology"/>
<feature type="compositionally biased region" description="Basic and acidic residues" evidence="10">
    <location>
        <begin position="1359"/>
        <end position="1371"/>
    </location>
</feature>
<feature type="compositionally biased region" description="Polar residues" evidence="10">
    <location>
        <begin position="1228"/>
        <end position="1238"/>
    </location>
</feature>
<evidence type="ECO:0000256" key="8">
    <source>
        <dbReference type="ARBA" id="ARBA00023212"/>
    </source>
</evidence>
<evidence type="ECO:0000256" key="4">
    <source>
        <dbReference type="ARBA" id="ARBA00022490"/>
    </source>
</evidence>
<feature type="compositionally biased region" description="Basic and acidic residues" evidence="10">
    <location>
        <begin position="472"/>
        <end position="485"/>
    </location>
</feature>
<reference evidence="11 12" key="1">
    <citation type="submission" date="2024-09" db="EMBL/GenBank/DDBJ databases">
        <title>A chromosome-level genome assembly of Gray's grenadier anchovy, Coilia grayii.</title>
        <authorList>
            <person name="Fu Z."/>
        </authorList>
    </citation>
    <scope>NUCLEOTIDE SEQUENCE [LARGE SCALE GENOMIC DNA]</scope>
    <source>
        <strain evidence="11">G4</strain>
        <tissue evidence="11">Muscle</tissue>
    </source>
</reference>
<feature type="region of interest" description="Disordered" evidence="10">
    <location>
        <begin position="210"/>
        <end position="238"/>
    </location>
</feature>
<feature type="compositionally biased region" description="Basic residues" evidence="10">
    <location>
        <begin position="1"/>
        <end position="12"/>
    </location>
</feature>
<feature type="region of interest" description="Disordered" evidence="10">
    <location>
        <begin position="788"/>
        <end position="810"/>
    </location>
</feature>
<feature type="compositionally biased region" description="Acidic residues" evidence="10">
    <location>
        <begin position="494"/>
        <end position="514"/>
    </location>
</feature>
<feature type="compositionally biased region" description="Polar residues" evidence="10">
    <location>
        <begin position="1153"/>
        <end position="1162"/>
    </location>
</feature>
<evidence type="ECO:0000256" key="7">
    <source>
        <dbReference type="ARBA" id="ARBA00023054"/>
    </source>
</evidence>
<evidence type="ECO:0000256" key="3">
    <source>
        <dbReference type="ARBA" id="ARBA00021406"/>
    </source>
</evidence>
<feature type="compositionally biased region" description="Low complexity" evidence="10">
    <location>
        <begin position="264"/>
        <end position="279"/>
    </location>
</feature>
<feature type="compositionally biased region" description="Low complexity" evidence="10">
    <location>
        <begin position="1085"/>
        <end position="1098"/>
    </location>
</feature>
<feature type="compositionally biased region" description="Polar residues" evidence="10">
    <location>
        <begin position="1373"/>
        <end position="1384"/>
    </location>
</feature>
<evidence type="ECO:0000256" key="9">
    <source>
        <dbReference type="SAM" id="Coils"/>
    </source>
</evidence>
<dbReference type="PANTHER" id="PTHR34031">
    <property type="entry name" value="CENTROSOMAL PROTEIN OF 162 KDA"/>
    <property type="match status" value="1"/>
</dbReference>
<feature type="compositionally biased region" description="Basic and acidic residues" evidence="10">
    <location>
        <begin position="525"/>
        <end position="542"/>
    </location>
</feature>
<feature type="compositionally biased region" description="Low complexity" evidence="10">
    <location>
        <begin position="81"/>
        <end position="96"/>
    </location>
</feature>
<keyword evidence="6" id="KW-0970">Cilium biogenesis/degradation</keyword>
<feature type="compositionally biased region" description="Acidic residues" evidence="10">
    <location>
        <begin position="303"/>
        <end position="313"/>
    </location>
</feature>
<feature type="compositionally biased region" description="Low complexity" evidence="10">
    <location>
        <begin position="138"/>
        <end position="160"/>
    </location>
</feature>
<dbReference type="GO" id="GO:0005874">
    <property type="term" value="C:microtubule"/>
    <property type="evidence" value="ECO:0007669"/>
    <property type="project" value="UniProtKB-KW"/>
</dbReference>
<feature type="compositionally biased region" description="Polar residues" evidence="10">
    <location>
        <begin position="698"/>
        <end position="708"/>
    </location>
</feature>
<comment type="caution">
    <text evidence="11">The sequence shown here is derived from an EMBL/GenBank/DDBJ whole genome shotgun (WGS) entry which is preliminary data.</text>
</comment>
<evidence type="ECO:0000256" key="5">
    <source>
        <dbReference type="ARBA" id="ARBA00022701"/>
    </source>
</evidence>
<keyword evidence="4" id="KW-0963">Cytoplasm</keyword>
<feature type="coiled-coil region" evidence="9">
    <location>
        <begin position="982"/>
        <end position="1016"/>
    </location>
</feature>
<dbReference type="EMBL" id="JBHFQA010000017">
    <property type="protein sequence ID" value="KAL2085008.1"/>
    <property type="molecule type" value="Genomic_DNA"/>
</dbReference>
<dbReference type="PANTHER" id="PTHR34031:SF1">
    <property type="entry name" value="CENTROSOMAL PROTEIN OF 162 KDA"/>
    <property type="match status" value="1"/>
</dbReference>
<feature type="region of interest" description="Disordered" evidence="10">
    <location>
        <begin position="1071"/>
        <end position="1102"/>
    </location>
</feature>
<evidence type="ECO:0000313" key="11">
    <source>
        <dbReference type="EMBL" id="KAL2085008.1"/>
    </source>
</evidence>
<evidence type="ECO:0000256" key="6">
    <source>
        <dbReference type="ARBA" id="ARBA00022794"/>
    </source>
</evidence>
<organism evidence="11 12">
    <name type="scientific">Coilia grayii</name>
    <name type="common">Gray's grenadier anchovy</name>
    <dbReference type="NCBI Taxonomy" id="363190"/>
    <lineage>
        <taxon>Eukaryota</taxon>
        <taxon>Metazoa</taxon>
        <taxon>Chordata</taxon>
        <taxon>Craniata</taxon>
        <taxon>Vertebrata</taxon>
        <taxon>Euteleostomi</taxon>
        <taxon>Actinopterygii</taxon>
        <taxon>Neopterygii</taxon>
        <taxon>Teleostei</taxon>
        <taxon>Clupei</taxon>
        <taxon>Clupeiformes</taxon>
        <taxon>Clupeoidei</taxon>
        <taxon>Engraulidae</taxon>
        <taxon>Coilinae</taxon>
        <taxon>Coilia</taxon>
    </lineage>
</organism>
<comment type="subcellular location">
    <subcellularLocation>
        <location evidence="1">Cytoplasm</location>
        <location evidence="1">Cytoskeleton</location>
        <location evidence="1">Microtubule organizing center</location>
        <location evidence="1">Centrosome</location>
        <location evidence="1">Centriole</location>
    </subcellularLocation>
</comment>
<keyword evidence="5" id="KW-0493">Microtubule</keyword>
<feature type="region of interest" description="Disordered" evidence="10">
    <location>
        <begin position="405"/>
        <end position="637"/>
    </location>
</feature>
<accession>A0ABD1JG03</accession>
<dbReference type="GO" id="GO:0005814">
    <property type="term" value="C:centriole"/>
    <property type="evidence" value="ECO:0007669"/>
    <property type="project" value="UniProtKB-SubCell"/>
</dbReference>
<feature type="coiled-coil region" evidence="9">
    <location>
        <begin position="894"/>
        <end position="942"/>
    </location>
</feature>
<feature type="region of interest" description="Disordered" evidence="10">
    <location>
        <begin position="1359"/>
        <end position="1384"/>
    </location>
</feature>
<feature type="region of interest" description="Disordered" evidence="10">
    <location>
        <begin position="1153"/>
        <end position="1254"/>
    </location>
</feature>
<feature type="compositionally biased region" description="Basic and acidic residues" evidence="10">
    <location>
        <begin position="314"/>
        <end position="323"/>
    </location>
</feature>
<feature type="region of interest" description="Disordered" evidence="10">
    <location>
        <begin position="1"/>
        <end position="198"/>
    </location>
</feature>
<dbReference type="GO" id="GO:0030030">
    <property type="term" value="P:cell projection organization"/>
    <property type="evidence" value="ECO:0007669"/>
    <property type="project" value="UniProtKB-KW"/>
</dbReference>
<feature type="compositionally biased region" description="Basic residues" evidence="10">
    <location>
        <begin position="550"/>
        <end position="559"/>
    </location>
</feature>
<keyword evidence="7 9" id="KW-0175">Coiled coil</keyword>
<feature type="compositionally biased region" description="Polar residues" evidence="10">
    <location>
        <begin position="424"/>
        <end position="445"/>
    </location>
</feature>
<keyword evidence="8" id="KW-0206">Cytoskeleton</keyword>
<protein>
    <recommendedName>
        <fullName evidence="3">Centrosomal protein of 162 kDa</fullName>
    </recommendedName>
</protein>
<feature type="region of interest" description="Disordered" evidence="10">
    <location>
        <begin position="252"/>
        <end position="391"/>
    </location>
</feature>
<comment type="similarity">
    <text evidence="2">Belongs to the CEP162 family.</text>
</comment>
<dbReference type="Proteomes" id="UP001591681">
    <property type="component" value="Unassembled WGS sequence"/>
</dbReference>